<dbReference type="PANTHER" id="PTHR12526">
    <property type="entry name" value="GLYCOSYLTRANSFERASE"/>
    <property type="match status" value="1"/>
</dbReference>
<dbReference type="CDD" id="cd03801">
    <property type="entry name" value="GT4_PimA-like"/>
    <property type="match status" value="1"/>
</dbReference>
<sequence length="626" mass="69032">MTDPLPIIATTDDEESLASDIRQLRAGLQRRSEFLESEIATALGAQIESRNSRSAQFRADVVVDRGHQLPPLAVEIKLWQYRLLAKNLSNRIIELLGQSVEMRRELPYGAQLALAIVIVGDRGTDWNEQRLDRDSVLNRATVRLASLLSERRDDAGYDRIIVGLSAVRGSQWWALEARFGGPTLLPDFAAAISHLERPPAEEVQRSDANKSREGLPPRILLVADEWNSRKGGISTFNRELAVAFADVGCEVHVAVPEADSTERDAALEKRVTLVVPPSIPGVKGNEILLTRPRFEDDEYEPDIVVGHGRILGPYAYALQNNFFRVARRVHFVHTDAEMLESAKEQAGGPSRMLTVEDRQRTEVELAVSASLVAGVGPLLAESITHAMRGWPAPRPEVVNFLPGLRDWGDVVDPTDVPPRRQVLLIARAEDIESKGIDIAVEAMLDAINRFPANAVDSPLLIVRGVPDAKADAVKRRLDAIASPHVQILLRPYRSDENTIKLDLWQSRVVIMPSRHEGFGLAAYEAIAAGVPVLISQDSGLARLLIEKVPDGERVIPREILPVRGDTAVNAEIWGQALYETLSDPSSAFLRAAHVRNEVLANITWNDSVQKLLCGVGYHTLHDCASL</sequence>
<dbReference type="Gene3D" id="3.40.50.2000">
    <property type="entry name" value="Glycogen Phosphorylase B"/>
    <property type="match status" value="2"/>
</dbReference>
<dbReference type="RefSeq" id="WP_097325277.1">
    <property type="nucleotide sequence ID" value="NZ_OBDY01000019.1"/>
</dbReference>
<evidence type="ECO:0000313" key="2">
    <source>
        <dbReference type="Proteomes" id="UP000219612"/>
    </source>
</evidence>
<dbReference type="OrthoDB" id="3392804at2"/>
<name>A0A285JD72_9ACTN</name>
<protein>
    <submittedName>
        <fullName evidence="1">Glycosyltransferase involved in cell wall bisynthesis</fullName>
    </submittedName>
</protein>
<dbReference type="EMBL" id="OBDY01000019">
    <property type="protein sequence ID" value="SNY58229.1"/>
    <property type="molecule type" value="Genomic_DNA"/>
</dbReference>
<dbReference type="AlphaFoldDB" id="A0A285JD72"/>
<gene>
    <name evidence="1" type="ORF">SAMN05421748_11939</name>
</gene>
<dbReference type="Proteomes" id="UP000219612">
    <property type="component" value="Unassembled WGS sequence"/>
</dbReference>
<dbReference type="SUPFAM" id="SSF53756">
    <property type="entry name" value="UDP-Glycosyltransferase/glycogen phosphorylase"/>
    <property type="match status" value="1"/>
</dbReference>
<organism evidence="1 2">
    <name type="scientific">Paractinoplanes atraurantiacus</name>
    <dbReference type="NCBI Taxonomy" id="1036182"/>
    <lineage>
        <taxon>Bacteria</taxon>
        <taxon>Bacillati</taxon>
        <taxon>Actinomycetota</taxon>
        <taxon>Actinomycetes</taxon>
        <taxon>Micromonosporales</taxon>
        <taxon>Micromonosporaceae</taxon>
        <taxon>Paractinoplanes</taxon>
    </lineage>
</organism>
<keyword evidence="1" id="KW-0808">Transferase</keyword>
<evidence type="ECO:0000313" key="1">
    <source>
        <dbReference type="EMBL" id="SNY58229.1"/>
    </source>
</evidence>
<keyword evidence="2" id="KW-1185">Reference proteome</keyword>
<reference evidence="1 2" key="1">
    <citation type="submission" date="2017-09" db="EMBL/GenBank/DDBJ databases">
        <authorList>
            <person name="Ehlers B."/>
            <person name="Leendertz F.H."/>
        </authorList>
    </citation>
    <scope>NUCLEOTIDE SEQUENCE [LARGE SCALE GENOMIC DNA]</scope>
    <source>
        <strain evidence="1 2">CGMCC 4.6857</strain>
    </source>
</reference>
<proteinExistence type="predicted"/>
<accession>A0A285JD72</accession>
<dbReference type="Pfam" id="PF20706">
    <property type="entry name" value="GT4-conflict"/>
    <property type="match status" value="1"/>
</dbReference>
<dbReference type="GO" id="GO:0016740">
    <property type="term" value="F:transferase activity"/>
    <property type="evidence" value="ECO:0007669"/>
    <property type="project" value="UniProtKB-KW"/>
</dbReference>